<reference evidence="2 3" key="1">
    <citation type="submission" date="2021-12" db="EMBL/GenBank/DDBJ databases">
        <title>Genome seq of P8.</title>
        <authorList>
            <person name="Seo T."/>
        </authorList>
    </citation>
    <scope>NUCLEOTIDE SEQUENCE [LARGE SCALE GENOMIC DNA]</scope>
    <source>
        <strain evidence="2 3">P8</strain>
    </source>
</reference>
<dbReference type="Proteomes" id="UP001200741">
    <property type="component" value="Unassembled WGS sequence"/>
</dbReference>
<evidence type="ECO:0000313" key="3">
    <source>
        <dbReference type="Proteomes" id="UP001200741"/>
    </source>
</evidence>
<organism evidence="2 3">
    <name type="scientific">Pelomonas cellulosilytica</name>
    <dbReference type="NCBI Taxonomy" id="2906762"/>
    <lineage>
        <taxon>Bacteria</taxon>
        <taxon>Pseudomonadati</taxon>
        <taxon>Pseudomonadota</taxon>
        <taxon>Betaproteobacteria</taxon>
        <taxon>Burkholderiales</taxon>
        <taxon>Sphaerotilaceae</taxon>
        <taxon>Roseateles</taxon>
    </lineage>
</organism>
<gene>
    <name evidence="2" type="ORF">LXT13_18855</name>
</gene>
<evidence type="ECO:0000313" key="2">
    <source>
        <dbReference type="EMBL" id="MCE4556459.1"/>
    </source>
</evidence>
<sequence length="152" mass="15587">MTEANSESFCWMKAVLCDPPPVPDVAMPAGQAVVALPTLEPPPAPALVLDGGMSTMGKKVPPPSPAEMPRVPPPPPGGGGVVAQQAALEPSKGGSWQVVSCAPGRERAPGEPVVLLVFQPVPGGREEAVLWREANPIWFADAAAASLVNCIV</sequence>
<comment type="caution">
    <text evidence="2">The sequence shown here is derived from an EMBL/GenBank/DDBJ whole genome shotgun (WGS) entry which is preliminary data.</text>
</comment>
<dbReference type="EMBL" id="JAJTWU010000007">
    <property type="protein sequence ID" value="MCE4556459.1"/>
    <property type="molecule type" value="Genomic_DNA"/>
</dbReference>
<accession>A0ABS8XUT8</accession>
<proteinExistence type="predicted"/>
<evidence type="ECO:0000256" key="1">
    <source>
        <dbReference type="SAM" id="MobiDB-lite"/>
    </source>
</evidence>
<feature type="region of interest" description="Disordered" evidence="1">
    <location>
        <begin position="48"/>
        <end position="82"/>
    </location>
</feature>
<keyword evidence="3" id="KW-1185">Reference proteome</keyword>
<dbReference type="RefSeq" id="WP_233373493.1">
    <property type="nucleotide sequence ID" value="NZ_JAJTWU010000007.1"/>
</dbReference>
<name>A0ABS8XUT8_9BURK</name>
<protein>
    <submittedName>
        <fullName evidence="2">Uncharacterized protein</fullName>
    </submittedName>
</protein>
<feature type="compositionally biased region" description="Pro residues" evidence="1">
    <location>
        <begin position="60"/>
        <end position="77"/>
    </location>
</feature>